<keyword evidence="1" id="KW-0472">Membrane</keyword>
<dbReference type="InterPro" id="IPR001623">
    <property type="entry name" value="DnaJ_domain"/>
</dbReference>
<dbReference type="Pfam" id="PF00226">
    <property type="entry name" value="DnaJ"/>
    <property type="match status" value="1"/>
</dbReference>
<dbReference type="GO" id="GO:0051087">
    <property type="term" value="F:protein-folding chaperone binding"/>
    <property type="evidence" value="ECO:0007669"/>
    <property type="project" value="TreeGrafter"/>
</dbReference>
<feature type="transmembrane region" description="Helical" evidence="1">
    <location>
        <begin position="93"/>
        <end position="114"/>
    </location>
</feature>
<organism evidence="3 4">
    <name type="scientific">Musa balbisiana</name>
    <name type="common">Banana</name>
    <dbReference type="NCBI Taxonomy" id="52838"/>
    <lineage>
        <taxon>Eukaryota</taxon>
        <taxon>Viridiplantae</taxon>
        <taxon>Streptophyta</taxon>
        <taxon>Embryophyta</taxon>
        <taxon>Tracheophyta</taxon>
        <taxon>Spermatophyta</taxon>
        <taxon>Magnoliopsida</taxon>
        <taxon>Liliopsida</taxon>
        <taxon>Zingiberales</taxon>
        <taxon>Musaceae</taxon>
        <taxon>Musa</taxon>
    </lineage>
</organism>
<dbReference type="PANTHER" id="PTHR43948:SF14">
    <property type="entry name" value="PROTEIN DNAJ, PUTATIVE-RELATED"/>
    <property type="match status" value="1"/>
</dbReference>
<dbReference type="GO" id="GO:0044183">
    <property type="term" value="F:protein folding chaperone"/>
    <property type="evidence" value="ECO:0007669"/>
    <property type="project" value="TreeGrafter"/>
</dbReference>
<keyword evidence="1" id="KW-1133">Transmembrane helix</keyword>
<reference evidence="3 4" key="1">
    <citation type="journal article" date="2019" name="Nat. Plants">
        <title>Genome sequencing of Musa balbisiana reveals subgenome evolution and function divergence in polyploid bananas.</title>
        <authorList>
            <person name="Yao X."/>
        </authorList>
    </citation>
    <scope>NUCLEOTIDE SEQUENCE [LARGE SCALE GENOMIC DNA]</scope>
    <source>
        <strain evidence="4">cv. DH-PKW</strain>
        <tissue evidence="3">Leaves</tissue>
    </source>
</reference>
<dbReference type="STRING" id="52838.A0A4S8JY69"/>
<dbReference type="GO" id="GO:0051082">
    <property type="term" value="F:unfolded protein binding"/>
    <property type="evidence" value="ECO:0007669"/>
    <property type="project" value="TreeGrafter"/>
</dbReference>
<gene>
    <name evidence="3" type="ORF">C4D60_Mb05t23010</name>
</gene>
<dbReference type="InterPro" id="IPR036869">
    <property type="entry name" value="J_dom_sf"/>
</dbReference>
<evidence type="ECO:0000259" key="2">
    <source>
        <dbReference type="PROSITE" id="PS50076"/>
    </source>
</evidence>
<evidence type="ECO:0000256" key="1">
    <source>
        <dbReference type="SAM" id="Phobius"/>
    </source>
</evidence>
<protein>
    <recommendedName>
        <fullName evidence="2">J domain-containing protein</fullName>
    </recommendedName>
</protein>
<keyword evidence="1" id="KW-0812">Transmembrane</keyword>
<comment type="caution">
    <text evidence="3">The sequence shown here is derived from an EMBL/GenBank/DDBJ whole genome shotgun (WGS) entry which is preliminary data.</text>
</comment>
<dbReference type="Gene3D" id="1.10.287.110">
    <property type="entry name" value="DnaJ domain"/>
    <property type="match status" value="1"/>
</dbReference>
<name>A0A4S8JY69_MUSBA</name>
<dbReference type="PROSITE" id="PS50076">
    <property type="entry name" value="DNAJ_2"/>
    <property type="match status" value="1"/>
</dbReference>
<dbReference type="EMBL" id="PYDT01000003">
    <property type="protein sequence ID" value="THU67281.1"/>
    <property type="molecule type" value="Genomic_DNA"/>
</dbReference>
<dbReference type="GO" id="GO:0005783">
    <property type="term" value="C:endoplasmic reticulum"/>
    <property type="evidence" value="ECO:0007669"/>
    <property type="project" value="UniProtKB-ARBA"/>
</dbReference>
<dbReference type="Proteomes" id="UP000317650">
    <property type="component" value="Chromosome 5"/>
</dbReference>
<evidence type="ECO:0000313" key="3">
    <source>
        <dbReference type="EMBL" id="THU67281.1"/>
    </source>
</evidence>
<dbReference type="CDD" id="cd06257">
    <property type="entry name" value="DnaJ"/>
    <property type="match status" value="1"/>
</dbReference>
<dbReference type="SUPFAM" id="SSF46565">
    <property type="entry name" value="Chaperone J-domain"/>
    <property type="match status" value="1"/>
</dbReference>
<proteinExistence type="predicted"/>
<dbReference type="GO" id="GO:0005634">
    <property type="term" value="C:nucleus"/>
    <property type="evidence" value="ECO:0007669"/>
    <property type="project" value="TreeGrafter"/>
</dbReference>
<evidence type="ECO:0000313" key="4">
    <source>
        <dbReference type="Proteomes" id="UP000317650"/>
    </source>
</evidence>
<dbReference type="PANTHER" id="PTHR43948">
    <property type="entry name" value="DNAJ HOMOLOG SUBFAMILY B"/>
    <property type="match status" value="1"/>
</dbReference>
<feature type="domain" description="J" evidence="2">
    <location>
        <begin position="5"/>
        <end position="75"/>
    </location>
</feature>
<accession>A0A4S8JY69</accession>
<keyword evidence="4" id="KW-1185">Reference proteome</keyword>
<dbReference type="SMART" id="SM00271">
    <property type="entry name" value="DnaJ"/>
    <property type="match status" value="1"/>
</dbReference>
<dbReference type="AlphaFoldDB" id="A0A4S8JY69"/>
<sequence length="133" mass="14560">MRSDEARKILGFSPDSCPTRSEIKAAYRRKAFESHPDLFPAHEKSQAESNFKLIAEAYSSLGSGARSRSPYGATTVRVVRTGVPMGYGKGNRALVTIPFLLLIAGTVSFAGLNAARAYKRQEKMCPSYNPFLP</sequence>